<dbReference type="SUPFAM" id="SSF50978">
    <property type="entry name" value="WD40 repeat-like"/>
    <property type="match status" value="1"/>
</dbReference>
<dbReference type="InterPro" id="IPR040315">
    <property type="entry name" value="WDR46/Utp7"/>
</dbReference>
<comment type="caution">
    <text evidence="12">The sequence shown here is derived from an EMBL/GenBank/DDBJ whole genome shotgun (WGS) entry which is preliminary data.</text>
</comment>
<feature type="region of interest" description="Disordered" evidence="10">
    <location>
        <begin position="1"/>
        <end position="31"/>
    </location>
</feature>
<evidence type="ECO:0000256" key="10">
    <source>
        <dbReference type="SAM" id="MobiDB-lite"/>
    </source>
</evidence>
<protein>
    <recommendedName>
        <fullName evidence="7">U three protein 7</fullName>
    </recommendedName>
</protein>
<feature type="coiled-coil region" evidence="9">
    <location>
        <begin position="417"/>
        <end position="448"/>
    </location>
</feature>
<dbReference type="PANTHER" id="PTHR14085:SF3">
    <property type="entry name" value="WD REPEAT-CONTAINING PROTEIN 46"/>
    <property type="match status" value="1"/>
</dbReference>
<keyword evidence="5" id="KW-0677">Repeat</keyword>
<dbReference type="AlphaFoldDB" id="A0AA91T2H0"/>
<keyword evidence="4 8" id="KW-0853">WD repeat</keyword>
<name>A0AA91T2H0_CLALS</name>
<dbReference type="GO" id="GO:0032040">
    <property type="term" value="C:small-subunit processome"/>
    <property type="evidence" value="ECO:0007669"/>
    <property type="project" value="TreeGrafter"/>
</dbReference>
<evidence type="ECO:0000259" key="11">
    <source>
        <dbReference type="SMART" id="SM01033"/>
    </source>
</evidence>
<evidence type="ECO:0000256" key="7">
    <source>
        <dbReference type="ARBA" id="ARBA00076453"/>
    </source>
</evidence>
<dbReference type="SMART" id="SM00320">
    <property type="entry name" value="WD40"/>
    <property type="match status" value="4"/>
</dbReference>
<comment type="subcellular location">
    <subcellularLocation>
        <location evidence="2">Nucleus</location>
        <location evidence="2">Nucleolus</location>
    </subcellularLocation>
</comment>
<dbReference type="Pfam" id="PF08149">
    <property type="entry name" value="BING4CT"/>
    <property type="match status" value="1"/>
</dbReference>
<evidence type="ECO:0000256" key="3">
    <source>
        <dbReference type="ARBA" id="ARBA00022552"/>
    </source>
</evidence>
<keyword evidence="3" id="KW-0698">rRNA processing</keyword>
<dbReference type="SMART" id="SM01033">
    <property type="entry name" value="BING4CT"/>
    <property type="match status" value="1"/>
</dbReference>
<organism evidence="12 13">
    <name type="scientific">Clavispora lusitaniae</name>
    <name type="common">Candida lusitaniae</name>
    <dbReference type="NCBI Taxonomy" id="36911"/>
    <lineage>
        <taxon>Eukaryota</taxon>
        <taxon>Fungi</taxon>
        <taxon>Dikarya</taxon>
        <taxon>Ascomycota</taxon>
        <taxon>Saccharomycotina</taxon>
        <taxon>Pichiomycetes</taxon>
        <taxon>Metschnikowiaceae</taxon>
        <taxon>Clavispora</taxon>
    </lineage>
</organism>
<evidence type="ECO:0000256" key="1">
    <source>
        <dbReference type="ARBA" id="ARBA00004099"/>
    </source>
</evidence>
<dbReference type="Gene3D" id="2.130.10.10">
    <property type="entry name" value="YVTN repeat-like/Quinoprotein amine dehydrogenase"/>
    <property type="match status" value="1"/>
</dbReference>
<keyword evidence="6" id="KW-0539">Nucleus</keyword>
<feature type="domain" description="BING4 C-terminal" evidence="11">
    <location>
        <begin position="332"/>
        <end position="411"/>
    </location>
</feature>
<feature type="compositionally biased region" description="Basic and acidic residues" evidence="10">
    <location>
        <begin position="1"/>
        <end position="12"/>
    </location>
</feature>
<sequence>MSKYEREKDKFQGKVAKPRGGRGNRDSKKVDSEYKQFVKEAEATDMLLQEEVGFLEADGPMEKTYKFRQEDIVEAVDQATSNKKIDLKLTELGPYSLDFTRNGRKMLIAGRKGHVASMDWRLGKLDCELFLNETVHAVKYFHSDQYFAAAQKKYVFVYDKTGLELHRLDQHPDVTKLDFLPYHFLLVTAGNTSMVKFHDVSTGFMVSEHKTKSGPTQAMKQNPWNAVINLGHTNGTVTMWSPSMGKPLAKMQSNRGPVRDIAVDREGKYMAVSGSDKTLRLWDLRMLKELDVYHTQTPAMSLDVSDTGLLAAGWGPNITIWKDAFKTHQREPYMKHLLPSSKVERARFVPLEDVLGVGHAKGVSTVIVPGAGEANYDALEVNPYESGKQRQEGEVRALLNKLAPDTIAMDPTFIGTVDKQARNIRLTREELEQAKVQEEKEREAHLDARPDLPEKHSKLKRYLAKSKSNVMDARKMRAQRNLELEKERRERMRLKEMGVPDEKDKLGPALGRFV</sequence>
<keyword evidence="9" id="KW-0175">Coiled coil</keyword>
<dbReference type="FunFam" id="2.130.10.10:FF:000378">
    <property type="entry name" value="U3 small nucleolar RNA-associated protein 7"/>
    <property type="match status" value="1"/>
</dbReference>
<evidence type="ECO:0000256" key="9">
    <source>
        <dbReference type="SAM" id="Coils"/>
    </source>
</evidence>
<feature type="repeat" description="WD" evidence="8">
    <location>
        <begin position="251"/>
        <end position="292"/>
    </location>
</feature>
<dbReference type="PROSITE" id="PS50294">
    <property type="entry name" value="WD_REPEATS_REGION"/>
    <property type="match status" value="1"/>
</dbReference>
<gene>
    <name evidence="12" type="ORF">A9F13_05g01958</name>
</gene>
<accession>A0AA91T2H0</accession>
<reference evidence="12 13" key="1">
    <citation type="submission" date="2017-04" db="EMBL/GenBank/DDBJ databases">
        <title>Draft genome of the yeast Clavispora lusitaniae type strain CBS 6936.</title>
        <authorList>
            <person name="Durrens P."/>
            <person name="Klopp C."/>
            <person name="Biteau N."/>
            <person name="Fitton-Ouhabi V."/>
            <person name="Dementhon K."/>
            <person name="Accoceberry I."/>
            <person name="Sherman D.J."/>
            <person name="Noel T."/>
        </authorList>
    </citation>
    <scope>NUCLEOTIDE SEQUENCE [LARGE SCALE GENOMIC DNA]</scope>
    <source>
        <strain evidence="12 13">CBS 6936</strain>
    </source>
</reference>
<dbReference type="InterPro" id="IPR012952">
    <property type="entry name" value="BING4_C_dom"/>
</dbReference>
<dbReference type="GO" id="GO:0000462">
    <property type="term" value="P:maturation of SSU-rRNA from tricistronic rRNA transcript (SSU-rRNA, 5.8S rRNA, LSU-rRNA)"/>
    <property type="evidence" value="ECO:0007669"/>
    <property type="project" value="TreeGrafter"/>
</dbReference>
<dbReference type="PROSITE" id="PS50082">
    <property type="entry name" value="WD_REPEATS_2"/>
    <property type="match status" value="1"/>
</dbReference>
<dbReference type="Pfam" id="PF00400">
    <property type="entry name" value="WD40"/>
    <property type="match status" value="1"/>
</dbReference>
<dbReference type="InterPro" id="IPR001680">
    <property type="entry name" value="WD40_rpt"/>
</dbReference>
<dbReference type="InterPro" id="IPR036322">
    <property type="entry name" value="WD40_repeat_dom_sf"/>
</dbReference>
<dbReference type="InterPro" id="IPR015943">
    <property type="entry name" value="WD40/YVTN_repeat-like_dom_sf"/>
</dbReference>
<dbReference type="Proteomes" id="UP000195602">
    <property type="component" value="Unassembled WGS sequence"/>
</dbReference>
<comment type="function">
    <text evidence="1">Involved in nucleolar processing of pre-18S ribosomal RNA.</text>
</comment>
<evidence type="ECO:0000256" key="2">
    <source>
        <dbReference type="ARBA" id="ARBA00004604"/>
    </source>
</evidence>
<dbReference type="PANTHER" id="PTHR14085">
    <property type="entry name" value="WD-REPEAT PROTEIN BING4"/>
    <property type="match status" value="1"/>
</dbReference>
<evidence type="ECO:0000313" key="13">
    <source>
        <dbReference type="Proteomes" id="UP000195602"/>
    </source>
</evidence>
<dbReference type="GO" id="GO:0030686">
    <property type="term" value="C:90S preribosome"/>
    <property type="evidence" value="ECO:0007669"/>
    <property type="project" value="TreeGrafter"/>
</dbReference>
<evidence type="ECO:0000313" key="12">
    <source>
        <dbReference type="EMBL" id="OVF09393.1"/>
    </source>
</evidence>
<evidence type="ECO:0000256" key="5">
    <source>
        <dbReference type="ARBA" id="ARBA00022737"/>
    </source>
</evidence>
<dbReference type="EMBL" id="LYUB02000005">
    <property type="protein sequence ID" value="OVF09393.1"/>
    <property type="molecule type" value="Genomic_DNA"/>
</dbReference>
<evidence type="ECO:0000256" key="4">
    <source>
        <dbReference type="ARBA" id="ARBA00022574"/>
    </source>
</evidence>
<proteinExistence type="predicted"/>
<evidence type="ECO:0000256" key="8">
    <source>
        <dbReference type="PROSITE-ProRule" id="PRU00221"/>
    </source>
</evidence>
<evidence type="ECO:0000256" key="6">
    <source>
        <dbReference type="ARBA" id="ARBA00023242"/>
    </source>
</evidence>
<dbReference type="KEGG" id="clus:A9F13_05g01958"/>